<feature type="binding site" evidence="8">
    <location>
        <position position="83"/>
    </location>
    <ligand>
        <name>[2Fe-2S] cluster</name>
        <dbReference type="ChEBI" id="CHEBI:190135"/>
    </ligand>
</feature>
<keyword evidence="10" id="KW-1185">Reference proteome</keyword>
<feature type="binding site" evidence="8">
    <location>
        <position position="128"/>
    </location>
    <ligand>
        <name>[2Fe-2S] cluster</name>
        <dbReference type="ChEBI" id="CHEBI:190135"/>
    </ligand>
</feature>
<reference evidence="9" key="1">
    <citation type="journal article" date="2022" name="Front. Microbiol.">
        <title>New perspectives on an old grouping: The genomic and phenotypic variability of Oxalobacter formigenes and the implications for calcium oxalate stone prevention.</title>
        <authorList>
            <person name="Chmiel J.A."/>
            <person name="Carr C."/>
            <person name="Stuivenberg G.A."/>
            <person name="Venema R."/>
            <person name="Chanyi R.M."/>
            <person name="Al K.F."/>
            <person name="Giguere D."/>
            <person name="Say H."/>
            <person name="Akouris P.P."/>
            <person name="Dominguez Romero S.A."/>
            <person name="Kwong A."/>
            <person name="Tai V."/>
            <person name="Koval S.F."/>
            <person name="Razvi H."/>
            <person name="Bjazevic J."/>
            <person name="Burton J.P."/>
        </authorList>
    </citation>
    <scope>NUCLEOTIDE SEQUENCE</scope>
    <source>
        <strain evidence="9">WoOx3</strain>
    </source>
</reference>
<dbReference type="PANTHER" id="PTHR10371">
    <property type="entry name" value="NADH DEHYDROGENASE UBIQUINONE FLAVOPROTEIN 2, MITOCHONDRIAL"/>
    <property type="match status" value="1"/>
</dbReference>
<proteinExistence type="inferred from homology"/>
<dbReference type="InterPro" id="IPR041921">
    <property type="entry name" value="NuoE_N"/>
</dbReference>
<gene>
    <name evidence="9" type="primary">nuoE</name>
    <name evidence="9" type="ORF">NB640_03985</name>
</gene>
<name>A0A9E9P412_9BURK</name>
<keyword evidence="4 8" id="KW-0408">Iron</keyword>
<dbReference type="NCBIfam" id="NF005723">
    <property type="entry name" value="PRK07539.1-3"/>
    <property type="match status" value="1"/>
</dbReference>
<evidence type="ECO:0000256" key="7">
    <source>
        <dbReference type="ARBA" id="ARBA00047712"/>
    </source>
</evidence>
<sequence length="159" mass="17649">MKLSDAAYEKIEREIAKFPAGKKRSAAIAAMAIAQDETRWLSPEIMQEIADYLDVPVIAIEEIASFYSMFDTSPVGKYKITVCTNLPCEFSGSIQAAQHLQIRLGIGFGETTHDGMFTLIEGECMGSCGDGPVLLINNKRMHMRMSNGKIDRLLEELKK</sequence>
<dbReference type="Proteomes" id="UP001156215">
    <property type="component" value="Chromosome"/>
</dbReference>
<dbReference type="Gene3D" id="3.40.30.10">
    <property type="entry name" value="Glutaredoxin"/>
    <property type="match status" value="1"/>
</dbReference>
<organism evidence="9 10">
    <name type="scientific">Oxalobacter vibrioformis</name>
    <dbReference type="NCBI Taxonomy" id="933080"/>
    <lineage>
        <taxon>Bacteria</taxon>
        <taxon>Pseudomonadati</taxon>
        <taxon>Pseudomonadota</taxon>
        <taxon>Betaproteobacteria</taxon>
        <taxon>Burkholderiales</taxon>
        <taxon>Oxalobacteraceae</taxon>
        <taxon>Oxalobacter</taxon>
    </lineage>
</organism>
<comment type="cofactor">
    <cofactor evidence="8">
        <name>[2Fe-2S] cluster</name>
        <dbReference type="ChEBI" id="CHEBI:190135"/>
    </cofactor>
    <text evidence="8">Binds 1 [2Fe-2S] cluster.</text>
</comment>
<dbReference type="EC" id="1.6.5.9" evidence="9"/>
<protein>
    <submittedName>
        <fullName evidence="9">NADH-quinone oxidoreductase subunit NuoE</fullName>
        <ecNumber evidence="9">1.6.5.9</ecNumber>
    </submittedName>
</protein>
<evidence type="ECO:0000313" key="9">
    <source>
        <dbReference type="EMBL" id="WAW10815.1"/>
    </source>
</evidence>
<evidence type="ECO:0000256" key="1">
    <source>
        <dbReference type="ARBA" id="ARBA00010643"/>
    </source>
</evidence>
<dbReference type="InterPro" id="IPR042128">
    <property type="entry name" value="NuoE_dom"/>
</dbReference>
<dbReference type="InterPro" id="IPR036249">
    <property type="entry name" value="Thioredoxin-like_sf"/>
</dbReference>
<dbReference type="GO" id="GO:0050136">
    <property type="term" value="F:NADH dehydrogenase (quinone) (non-electrogenic) activity"/>
    <property type="evidence" value="ECO:0007669"/>
    <property type="project" value="UniProtKB-EC"/>
</dbReference>
<dbReference type="FunFam" id="1.10.10.1590:FF:000001">
    <property type="entry name" value="NADH-quinone oxidoreductase subunit E"/>
    <property type="match status" value="1"/>
</dbReference>
<dbReference type="Gene3D" id="1.10.10.1590">
    <property type="entry name" value="NADH-quinone oxidoreductase subunit E"/>
    <property type="match status" value="1"/>
</dbReference>
<evidence type="ECO:0000256" key="3">
    <source>
        <dbReference type="ARBA" id="ARBA00022723"/>
    </source>
</evidence>
<evidence type="ECO:0000313" key="10">
    <source>
        <dbReference type="Proteomes" id="UP001156215"/>
    </source>
</evidence>
<comment type="similarity">
    <text evidence="1">Belongs to the complex I 24 kDa subunit family.</text>
</comment>
<dbReference type="NCBIfam" id="TIGR01958">
    <property type="entry name" value="nuoE_fam"/>
    <property type="match status" value="1"/>
</dbReference>
<dbReference type="GO" id="GO:0051537">
    <property type="term" value="F:2 iron, 2 sulfur cluster binding"/>
    <property type="evidence" value="ECO:0007669"/>
    <property type="project" value="UniProtKB-KW"/>
</dbReference>
<dbReference type="PIRSF" id="PIRSF000216">
    <property type="entry name" value="NADH_DH_24kDa"/>
    <property type="match status" value="1"/>
</dbReference>
<evidence type="ECO:0000256" key="4">
    <source>
        <dbReference type="ARBA" id="ARBA00023004"/>
    </source>
</evidence>
<comment type="cofactor">
    <cofactor evidence="6">
        <name>[2Fe-2S] cluster</name>
        <dbReference type="ChEBI" id="CHEBI:190135"/>
    </cofactor>
</comment>
<accession>A0A9E9P412</accession>
<evidence type="ECO:0000256" key="5">
    <source>
        <dbReference type="ARBA" id="ARBA00023014"/>
    </source>
</evidence>
<dbReference type="SUPFAM" id="SSF52833">
    <property type="entry name" value="Thioredoxin-like"/>
    <property type="match status" value="1"/>
</dbReference>
<feature type="binding site" evidence="8">
    <location>
        <position position="124"/>
    </location>
    <ligand>
        <name>[2Fe-2S] cluster</name>
        <dbReference type="ChEBI" id="CHEBI:190135"/>
    </ligand>
</feature>
<dbReference type="Pfam" id="PF01257">
    <property type="entry name" value="2Fe-2S_thioredx"/>
    <property type="match status" value="1"/>
</dbReference>
<dbReference type="CDD" id="cd03064">
    <property type="entry name" value="TRX_Fd_NuoE"/>
    <property type="match status" value="1"/>
</dbReference>
<keyword evidence="2 8" id="KW-0001">2Fe-2S</keyword>
<keyword evidence="9" id="KW-0560">Oxidoreductase</keyword>
<dbReference type="InterPro" id="IPR002023">
    <property type="entry name" value="NuoE-like"/>
</dbReference>
<dbReference type="PANTHER" id="PTHR10371:SF3">
    <property type="entry name" value="NADH DEHYDROGENASE [UBIQUINONE] FLAVOPROTEIN 2, MITOCHONDRIAL"/>
    <property type="match status" value="1"/>
</dbReference>
<dbReference type="PROSITE" id="PS01099">
    <property type="entry name" value="COMPLEX1_24K"/>
    <property type="match status" value="1"/>
</dbReference>
<dbReference type="AlphaFoldDB" id="A0A9E9P412"/>
<evidence type="ECO:0000256" key="6">
    <source>
        <dbReference type="ARBA" id="ARBA00034078"/>
    </source>
</evidence>
<keyword evidence="5 8" id="KW-0411">Iron-sulfur</keyword>
<evidence type="ECO:0000256" key="2">
    <source>
        <dbReference type="ARBA" id="ARBA00022714"/>
    </source>
</evidence>
<dbReference type="EMBL" id="CP098242">
    <property type="protein sequence ID" value="WAW10815.1"/>
    <property type="molecule type" value="Genomic_DNA"/>
</dbReference>
<feature type="binding site" evidence="8">
    <location>
        <position position="88"/>
    </location>
    <ligand>
        <name>[2Fe-2S] cluster</name>
        <dbReference type="ChEBI" id="CHEBI:190135"/>
    </ligand>
</feature>
<dbReference type="GO" id="GO:0046872">
    <property type="term" value="F:metal ion binding"/>
    <property type="evidence" value="ECO:0007669"/>
    <property type="project" value="UniProtKB-KW"/>
</dbReference>
<keyword evidence="3 8" id="KW-0479">Metal-binding</keyword>
<dbReference type="KEGG" id="ovb:NB640_03985"/>
<evidence type="ECO:0000256" key="8">
    <source>
        <dbReference type="PIRSR" id="PIRSR000216-1"/>
    </source>
</evidence>
<comment type="catalytic activity">
    <reaction evidence="7">
        <text>a quinone + NADH + 5 H(+)(in) = a quinol + NAD(+) + 4 H(+)(out)</text>
        <dbReference type="Rhea" id="RHEA:57888"/>
        <dbReference type="ChEBI" id="CHEBI:15378"/>
        <dbReference type="ChEBI" id="CHEBI:24646"/>
        <dbReference type="ChEBI" id="CHEBI:57540"/>
        <dbReference type="ChEBI" id="CHEBI:57945"/>
        <dbReference type="ChEBI" id="CHEBI:132124"/>
    </reaction>
</comment>
<dbReference type="RefSeq" id="WP_269309880.1">
    <property type="nucleotide sequence ID" value="NZ_CP098242.1"/>
</dbReference>